<gene>
    <name evidence="1" type="ORF">A2822_02390</name>
</gene>
<dbReference type="EMBL" id="MHOP01000023">
    <property type="protein sequence ID" value="OGZ65340.1"/>
    <property type="molecule type" value="Genomic_DNA"/>
</dbReference>
<sequence length="90" mass="11105">MLHFIKFEIWPWVKVKTIYYWWIIKYGGKKNIPRELIFQKLQENMESMTKNIVDAVRVSPENQMDEEEKKITREILMKVSEFERKIKNLK</sequence>
<name>A0A1G2HSZ7_9BACT</name>
<organism evidence="1 2">
    <name type="scientific">Candidatus Staskawiczbacteria bacterium RIFCSPHIGHO2_01_FULL_41_41</name>
    <dbReference type="NCBI Taxonomy" id="1802203"/>
    <lineage>
        <taxon>Bacteria</taxon>
        <taxon>Candidatus Staskawicziibacteriota</taxon>
    </lineage>
</organism>
<proteinExistence type="predicted"/>
<dbReference type="Proteomes" id="UP000178774">
    <property type="component" value="Unassembled WGS sequence"/>
</dbReference>
<dbReference type="AlphaFoldDB" id="A0A1G2HSZ7"/>
<reference evidence="1 2" key="1">
    <citation type="journal article" date="2016" name="Nat. Commun.">
        <title>Thousands of microbial genomes shed light on interconnected biogeochemical processes in an aquifer system.</title>
        <authorList>
            <person name="Anantharaman K."/>
            <person name="Brown C.T."/>
            <person name="Hug L.A."/>
            <person name="Sharon I."/>
            <person name="Castelle C.J."/>
            <person name="Probst A.J."/>
            <person name="Thomas B.C."/>
            <person name="Singh A."/>
            <person name="Wilkins M.J."/>
            <person name="Karaoz U."/>
            <person name="Brodie E.L."/>
            <person name="Williams K.H."/>
            <person name="Hubbard S.S."/>
            <person name="Banfield J.F."/>
        </authorList>
    </citation>
    <scope>NUCLEOTIDE SEQUENCE [LARGE SCALE GENOMIC DNA]</scope>
</reference>
<accession>A0A1G2HSZ7</accession>
<evidence type="ECO:0000313" key="2">
    <source>
        <dbReference type="Proteomes" id="UP000178774"/>
    </source>
</evidence>
<protein>
    <submittedName>
        <fullName evidence="1">Uncharacterized protein</fullName>
    </submittedName>
</protein>
<comment type="caution">
    <text evidence="1">The sequence shown here is derived from an EMBL/GenBank/DDBJ whole genome shotgun (WGS) entry which is preliminary data.</text>
</comment>
<evidence type="ECO:0000313" key="1">
    <source>
        <dbReference type="EMBL" id="OGZ65340.1"/>
    </source>
</evidence>